<feature type="chain" id="PRO_5016356277" description="Alpha-L-arabinofuranosidase C-terminal domain-containing protein" evidence="1">
    <location>
        <begin position="22"/>
        <end position="234"/>
    </location>
</feature>
<dbReference type="InterPro" id="IPR008979">
    <property type="entry name" value="Galactose-bd-like_sf"/>
</dbReference>
<protein>
    <recommendedName>
        <fullName evidence="4">Alpha-L-arabinofuranosidase C-terminal domain-containing protein</fullName>
    </recommendedName>
</protein>
<dbReference type="EMBL" id="DF974923">
    <property type="protein sequence ID" value="GAU50947.1"/>
    <property type="molecule type" value="Genomic_DNA"/>
</dbReference>
<keyword evidence="1" id="KW-0732">Signal</keyword>
<evidence type="ECO:0008006" key="4">
    <source>
        <dbReference type="Google" id="ProtNLM"/>
    </source>
</evidence>
<dbReference type="PANTHER" id="PTHR31776:SF0">
    <property type="entry name" value="ALPHA-L-ARABINOFURANOSIDASE 1"/>
    <property type="match status" value="1"/>
</dbReference>
<evidence type="ECO:0000256" key="1">
    <source>
        <dbReference type="SAM" id="SignalP"/>
    </source>
</evidence>
<gene>
    <name evidence="2" type="ORF">TSUD_140300</name>
</gene>
<accession>A0A2Z6PUX9</accession>
<dbReference type="PANTHER" id="PTHR31776">
    <property type="entry name" value="ALPHA-L-ARABINOFURANOSIDASE 1"/>
    <property type="match status" value="1"/>
</dbReference>
<dbReference type="InterPro" id="IPR051563">
    <property type="entry name" value="Glycosyl_Hydrolase_51"/>
</dbReference>
<organism evidence="2 3">
    <name type="scientific">Trifolium subterraneum</name>
    <name type="common">Subterranean clover</name>
    <dbReference type="NCBI Taxonomy" id="3900"/>
    <lineage>
        <taxon>Eukaryota</taxon>
        <taxon>Viridiplantae</taxon>
        <taxon>Streptophyta</taxon>
        <taxon>Embryophyta</taxon>
        <taxon>Tracheophyta</taxon>
        <taxon>Spermatophyta</taxon>
        <taxon>Magnoliopsida</taxon>
        <taxon>eudicotyledons</taxon>
        <taxon>Gunneridae</taxon>
        <taxon>Pentapetalae</taxon>
        <taxon>rosids</taxon>
        <taxon>fabids</taxon>
        <taxon>Fabales</taxon>
        <taxon>Fabaceae</taxon>
        <taxon>Papilionoideae</taxon>
        <taxon>50 kb inversion clade</taxon>
        <taxon>NPAAA clade</taxon>
        <taxon>Hologalegina</taxon>
        <taxon>IRL clade</taxon>
        <taxon>Trifolieae</taxon>
        <taxon>Trifolium</taxon>
    </lineage>
</organism>
<dbReference type="AlphaFoldDB" id="A0A2Z6PUX9"/>
<dbReference type="GO" id="GO:0046556">
    <property type="term" value="F:alpha-L-arabinofuranosidase activity"/>
    <property type="evidence" value="ECO:0007669"/>
    <property type="project" value="TreeGrafter"/>
</dbReference>
<proteinExistence type="predicted"/>
<dbReference type="OrthoDB" id="1432442at2759"/>
<reference evidence="3" key="1">
    <citation type="journal article" date="2017" name="Front. Plant Sci.">
        <title>Climate Clever Clovers: New Paradigm to Reduce the Environmental Footprint of Ruminants by Breeding Low Methanogenic Forages Utilizing Haplotype Variation.</title>
        <authorList>
            <person name="Kaur P."/>
            <person name="Appels R."/>
            <person name="Bayer P.E."/>
            <person name="Keeble-Gagnere G."/>
            <person name="Wang J."/>
            <person name="Hirakawa H."/>
            <person name="Shirasawa K."/>
            <person name="Vercoe P."/>
            <person name="Stefanova K."/>
            <person name="Durmic Z."/>
            <person name="Nichols P."/>
            <person name="Revell C."/>
            <person name="Isobe S.N."/>
            <person name="Edwards D."/>
            <person name="Erskine W."/>
        </authorList>
    </citation>
    <scope>NUCLEOTIDE SEQUENCE [LARGE SCALE GENOMIC DNA]</scope>
    <source>
        <strain evidence="3">cv. Daliak</strain>
    </source>
</reference>
<evidence type="ECO:0000313" key="2">
    <source>
        <dbReference type="EMBL" id="GAU50947.1"/>
    </source>
</evidence>
<dbReference type="Gene3D" id="2.60.120.260">
    <property type="entry name" value="Galactose-binding domain-like"/>
    <property type="match status" value="1"/>
</dbReference>
<sequence>MASFFSILLLIIIQCFHQIRAQQLENAKLIVNASSSSGKQIPDTFMGVFFEEINHAGAGGLWAELVSNIGFEAGGENDASNIHPWTIIGDKSSILVSIDRNSCFNLNKNALKMEILCNNYSCLPDGVGISNPGFWGMNIEKGRKYKVIFYVRSEEKIVLKVSFVGSDDRVKLASTDIILGIDGKSSTWKRIEHVFEANATNHNSSLQITTTRKGVLWLDQISAMPLDTYKFSLN</sequence>
<dbReference type="SUPFAM" id="SSF49785">
    <property type="entry name" value="Galactose-binding domain-like"/>
    <property type="match status" value="1"/>
</dbReference>
<keyword evidence="3" id="KW-1185">Reference proteome</keyword>
<evidence type="ECO:0000313" key="3">
    <source>
        <dbReference type="Proteomes" id="UP000242715"/>
    </source>
</evidence>
<dbReference type="Proteomes" id="UP000242715">
    <property type="component" value="Unassembled WGS sequence"/>
</dbReference>
<name>A0A2Z6PUX9_TRISU</name>
<feature type="signal peptide" evidence="1">
    <location>
        <begin position="1"/>
        <end position="21"/>
    </location>
</feature>